<feature type="region of interest" description="C-terminal hotdog fold" evidence="6">
    <location>
        <begin position="1054"/>
        <end position="1198"/>
    </location>
</feature>
<dbReference type="InterPro" id="IPR020841">
    <property type="entry name" value="PKS_Beta-ketoAc_synthase_dom"/>
</dbReference>
<feature type="region of interest" description="Disordered" evidence="7">
    <location>
        <begin position="2108"/>
        <end position="2127"/>
    </location>
</feature>
<dbReference type="Gene3D" id="3.40.50.150">
    <property type="entry name" value="Vaccinia Virus protein VP39"/>
    <property type="match status" value="1"/>
</dbReference>
<keyword evidence="12" id="KW-1185">Reference proteome</keyword>
<feature type="active site" description="Proton acceptor; for dehydratase activity" evidence="6">
    <location>
        <position position="948"/>
    </location>
</feature>
<accession>A0A3N7HPH6</accession>
<evidence type="ECO:0000256" key="5">
    <source>
        <dbReference type="ARBA" id="ARBA00054155"/>
    </source>
</evidence>
<evidence type="ECO:0000256" key="7">
    <source>
        <dbReference type="SAM" id="MobiDB-lite"/>
    </source>
</evidence>
<comment type="function">
    <text evidence="5">Involved in production of the polyketide antibiotic thailandamide.</text>
</comment>
<dbReference type="SUPFAM" id="SSF55048">
    <property type="entry name" value="Probable ACP-binding domain of malonyl-CoA ACP transacylase"/>
    <property type="match status" value="1"/>
</dbReference>
<dbReference type="Pfam" id="PF08242">
    <property type="entry name" value="Methyltransf_12"/>
    <property type="match status" value="1"/>
</dbReference>
<evidence type="ECO:0000259" key="10">
    <source>
        <dbReference type="PROSITE" id="PS52019"/>
    </source>
</evidence>
<dbReference type="Pfam" id="PF00550">
    <property type="entry name" value="PP-binding"/>
    <property type="match status" value="1"/>
</dbReference>
<evidence type="ECO:0000259" key="8">
    <source>
        <dbReference type="PROSITE" id="PS50075"/>
    </source>
</evidence>
<dbReference type="Pfam" id="PF21089">
    <property type="entry name" value="PKS_DH_N"/>
    <property type="match status" value="1"/>
</dbReference>
<reference evidence="11 12" key="2">
    <citation type="submission" date="2018-12" db="EMBL/GenBank/DDBJ databases">
        <title>Rhizobacter gummiphilus sp. nov., a rubber-degrading bacterium isolated from the soil of a botanical garden in Japan.</title>
        <authorList>
            <person name="Shunsuke S.S."/>
        </authorList>
    </citation>
    <scope>NUCLEOTIDE SEQUENCE [LARGE SCALE GENOMIC DNA]</scope>
    <source>
        <strain evidence="11 12">S-16</strain>
    </source>
</reference>
<dbReference type="Pfam" id="PF14765">
    <property type="entry name" value="PS-DH"/>
    <property type="match status" value="1"/>
</dbReference>
<dbReference type="PROSITE" id="PS50075">
    <property type="entry name" value="CARRIER"/>
    <property type="match status" value="1"/>
</dbReference>
<dbReference type="PROSITE" id="PS52004">
    <property type="entry name" value="KS3_2"/>
    <property type="match status" value="1"/>
</dbReference>
<dbReference type="InterPro" id="IPR042104">
    <property type="entry name" value="PKS_dehydratase_sf"/>
</dbReference>
<dbReference type="Gene3D" id="3.40.47.10">
    <property type="match status" value="1"/>
</dbReference>
<dbReference type="InterPro" id="IPR001227">
    <property type="entry name" value="Ac_transferase_dom_sf"/>
</dbReference>
<evidence type="ECO:0000313" key="11">
    <source>
        <dbReference type="EMBL" id="RQP22641.1"/>
    </source>
</evidence>
<evidence type="ECO:0000256" key="2">
    <source>
        <dbReference type="ARBA" id="ARBA00022553"/>
    </source>
</evidence>
<name>A0A3N7HPH6_9BURK</name>
<dbReference type="Pfam" id="PF02801">
    <property type="entry name" value="Ketoacyl-synt_C"/>
    <property type="match status" value="1"/>
</dbReference>
<dbReference type="Gene3D" id="3.40.366.10">
    <property type="entry name" value="Malonyl-Coenzyme A Acyl Carrier Protein, domain 2"/>
    <property type="match status" value="1"/>
</dbReference>
<dbReference type="InterPro" id="IPR050091">
    <property type="entry name" value="PKS_NRPS_Biosynth_Enz"/>
</dbReference>
<dbReference type="Gene3D" id="3.10.129.110">
    <property type="entry name" value="Polyketide synthase dehydratase"/>
    <property type="match status" value="1"/>
</dbReference>
<dbReference type="InterPro" id="IPR049552">
    <property type="entry name" value="PKS_DH_N"/>
</dbReference>
<dbReference type="InterPro" id="IPR016035">
    <property type="entry name" value="Acyl_Trfase/lysoPLipase"/>
</dbReference>
<evidence type="ECO:0000256" key="3">
    <source>
        <dbReference type="ARBA" id="ARBA00022679"/>
    </source>
</evidence>
<dbReference type="InterPro" id="IPR029063">
    <property type="entry name" value="SAM-dependent_MTases_sf"/>
</dbReference>
<dbReference type="SUPFAM" id="SSF52151">
    <property type="entry name" value="FabD/lysophospholipase-like"/>
    <property type="match status" value="1"/>
</dbReference>
<dbReference type="InterPro" id="IPR049551">
    <property type="entry name" value="PKS_DH_C"/>
</dbReference>
<dbReference type="SMART" id="SM00826">
    <property type="entry name" value="PKS_DH"/>
    <property type="match status" value="1"/>
</dbReference>
<dbReference type="InterPro" id="IPR009081">
    <property type="entry name" value="PP-bd_ACP"/>
</dbReference>
<dbReference type="GO" id="GO:0004315">
    <property type="term" value="F:3-oxoacyl-[acyl-carrier-protein] synthase activity"/>
    <property type="evidence" value="ECO:0007669"/>
    <property type="project" value="InterPro"/>
</dbReference>
<dbReference type="InterPro" id="IPR020806">
    <property type="entry name" value="PKS_PP-bd"/>
</dbReference>
<feature type="domain" description="Ketosynthase family 3 (KS3)" evidence="9">
    <location>
        <begin position="19"/>
        <end position="455"/>
    </location>
</feature>
<dbReference type="InterPro" id="IPR006162">
    <property type="entry name" value="Ppantetheine_attach_site"/>
</dbReference>
<dbReference type="EMBL" id="QUSW01000006">
    <property type="protein sequence ID" value="RQP22641.1"/>
    <property type="molecule type" value="Genomic_DNA"/>
</dbReference>
<dbReference type="PROSITE" id="PS00606">
    <property type="entry name" value="KS3_1"/>
    <property type="match status" value="1"/>
</dbReference>
<feature type="compositionally biased region" description="Basic and acidic residues" evidence="7">
    <location>
        <begin position="2108"/>
        <end position="2118"/>
    </location>
</feature>
<dbReference type="SMART" id="SM00823">
    <property type="entry name" value="PKS_PP"/>
    <property type="match status" value="1"/>
</dbReference>
<keyword evidence="3" id="KW-0808">Transferase</keyword>
<evidence type="ECO:0000259" key="9">
    <source>
        <dbReference type="PROSITE" id="PS52004"/>
    </source>
</evidence>
<proteinExistence type="predicted"/>
<feature type="active site" description="Proton donor; for dehydratase activity" evidence="6">
    <location>
        <position position="1112"/>
    </location>
</feature>
<reference evidence="11 12" key="1">
    <citation type="submission" date="2018-08" db="EMBL/GenBank/DDBJ databases">
        <authorList>
            <person name="Khan S.A."/>
            <person name="Jeon C.O."/>
            <person name="Chun B.H."/>
            <person name="Jeong S.E."/>
        </authorList>
    </citation>
    <scope>NUCLEOTIDE SEQUENCE [LARGE SCALE GENOMIC DNA]</scope>
    <source>
        <strain evidence="11 12">S-16</strain>
    </source>
</reference>
<keyword evidence="2" id="KW-0597">Phosphoprotein</keyword>
<dbReference type="PROSITE" id="PS52019">
    <property type="entry name" value="PKS_MFAS_DH"/>
    <property type="match status" value="1"/>
</dbReference>
<dbReference type="Gene3D" id="1.10.1200.10">
    <property type="entry name" value="ACP-like"/>
    <property type="match status" value="1"/>
</dbReference>
<dbReference type="Pfam" id="PF00109">
    <property type="entry name" value="ketoacyl-synt"/>
    <property type="match status" value="1"/>
</dbReference>
<dbReference type="PROSITE" id="PS00012">
    <property type="entry name" value="PHOSPHOPANTETHEINE"/>
    <property type="match status" value="1"/>
</dbReference>
<dbReference type="SMART" id="SM00827">
    <property type="entry name" value="PKS_AT"/>
    <property type="match status" value="1"/>
</dbReference>
<dbReference type="InterPro" id="IPR018201">
    <property type="entry name" value="Ketoacyl_synth_AS"/>
</dbReference>
<dbReference type="InterPro" id="IPR020807">
    <property type="entry name" value="PKS_DH"/>
</dbReference>
<keyword evidence="4" id="KW-0511">Multifunctional enzyme</keyword>
<dbReference type="InterPro" id="IPR036736">
    <property type="entry name" value="ACP-like_sf"/>
</dbReference>
<dbReference type="InterPro" id="IPR016036">
    <property type="entry name" value="Malonyl_transacylase_ACP-bd"/>
</dbReference>
<dbReference type="InterPro" id="IPR016039">
    <property type="entry name" value="Thiolase-like"/>
</dbReference>
<dbReference type="InterPro" id="IPR013968">
    <property type="entry name" value="PKS_KR"/>
</dbReference>
<feature type="domain" description="Carrier" evidence="8">
    <location>
        <begin position="2139"/>
        <end position="2219"/>
    </location>
</feature>
<dbReference type="Gene3D" id="3.30.70.3290">
    <property type="match status" value="1"/>
</dbReference>
<organism evidence="11 12">
    <name type="scientific">Piscinibacter terrae</name>
    <dbReference type="NCBI Taxonomy" id="2496871"/>
    <lineage>
        <taxon>Bacteria</taxon>
        <taxon>Pseudomonadati</taxon>
        <taxon>Pseudomonadota</taxon>
        <taxon>Betaproteobacteria</taxon>
        <taxon>Burkholderiales</taxon>
        <taxon>Sphaerotilaceae</taxon>
        <taxon>Piscinibacter</taxon>
    </lineage>
</organism>
<dbReference type="FunFam" id="3.40.47.10:FF:000019">
    <property type="entry name" value="Polyketide synthase type I"/>
    <property type="match status" value="1"/>
</dbReference>
<dbReference type="Pfam" id="PF00698">
    <property type="entry name" value="Acyl_transf_1"/>
    <property type="match status" value="1"/>
</dbReference>
<dbReference type="CDD" id="cd08953">
    <property type="entry name" value="KR_2_SDR_x"/>
    <property type="match status" value="1"/>
</dbReference>
<dbReference type="PANTHER" id="PTHR43775">
    <property type="entry name" value="FATTY ACID SYNTHASE"/>
    <property type="match status" value="1"/>
</dbReference>
<dbReference type="InterPro" id="IPR057326">
    <property type="entry name" value="KR_dom"/>
</dbReference>
<dbReference type="CDD" id="cd02440">
    <property type="entry name" value="AdoMet_MTases"/>
    <property type="match status" value="1"/>
</dbReference>
<comment type="caution">
    <text evidence="11">The sequence shown here is derived from an EMBL/GenBank/DDBJ whole genome shotgun (WGS) entry which is preliminary data.</text>
</comment>
<gene>
    <name evidence="11" type="ORF">DZC73_20245</name>
</gene>
<dbReference type="GO" id="GO:0004312">
    <property type="term" value="F:fatty acid synthase activity"/>
    <property type="evidence" value="ECO:0007669"/>
    <property type="project" value="TreeGrafter"/>
</dbReference>
<dbReference type="InterPro" id="IPR013217">
    <property type="entry name" value="Methyltransf_12"/>
</dbReference>
<dbReference type="GO" id="GO:0031177">
    <property type="term" value="F:phosphopantetheine binding"/>
    <property type="evidence" value="ECO:0007669"/>
    <property type="project" value="InterPro"/>
</dbReference>
<dbReference type="SUPFAM" id="SSF51735">
    <property type="entry name" value="NAD(P)-binding Rossmann-fold domains"/>
    <property type="match status" value="2"/>
</dbReference>
<sequence>MTFQESDTNSPQIQGIPEGIDIAVIGMACRFPGATDYRQFWVNLVSATNSITEIPPNRWDWRPYFEDSGTEINKSRSKWGGFIHDADKFEPEFFGISPREAVWMDPQQRIALELTWQCLEDAGYKPADLSGANVGVYIGACNFDYKTLQERDCAPIEGHIATGNANAIIPNRVSYFFNFRGPSIAVDTACSSSLVALQQAVSALRNNECDSALVGGVGLLATPDRFISFSTVGMLSPTGACRSFDAGADGYVRAEGAGLVMLKPLAKAQQDGDVILGVVKGVAVNHGGRARSLTAPNALSQTQVITTALRSAQIDPQTVTYVETHGTGTPLGDPIEVHGLTRAFERLNPRPAPERQTNYCALGAVKTNIGHLEGAAGIAGVIKVLLALRHRQIPPNANFTALNPRIKLEGSPFYIADRLYEWKPSVGADGRPQPLRACVSSFGFGGVNSHVVIEEAPASSPVQADSGSPQILALSARSEESLRHMATQFADLLSADPGSMEAVCRRVNTARSLLPLRHGVAASTAEGMVAALRESANGARTAHDAPVVGFLFTGQGSQYVGMGQALYDTQPVFKAAFDRCAHLLSPLLGCPLHELVFNPDSATLDQTRHTQPALFAVEYALAELWKACGVVPRVVMGHSVGEVTAACVAGILSLEDAVRLIAIRGKLMHENSVPGAMATAFAPVQRVRELIAAHRLALDIAAVNTEDSAVVSGDASAVADFTSILAKAGIDCKPLQVERAFHSALMEPMQALLRDAIGALTFNPPQIDVISNVTGALLTPEQLTADYWVDHVRQPVLFRDGVRAMQARGVNVFVEVGPSPTLLKLARRELGADGELLPSLNPAYVTAEPFLKAVARLHTLGVDIDFSPLYAAAPRALIELPPYPFAGQSYWVSKETSIPLATSGVPARTSAPASTLLGHRLDLAGNAGTYFSSTCELGAPAFACLADHRIQDTPLVPGAAFASLAIEAARSLRQDPARQHTTLTDLRIAKGLVLQQGVRLQTILKPDAQPDEFIVEVWSSPAAQAATTWTLHASGRIANSAAPLAAPLPVPDAAASTDTARFYSEWAGRGVAYGPAFQGLVIFDATEDACVATVQLPTHVANDTACHPALLDAIWQAALPLLPADVVRHRPLPLPCGIDSLSIAGPLPCEVTVVARRAACSGENGIHRFDYDVLAHDDQLLARVEGLSLRPVAALPSLSAPRAGDALPCYQPVWQRSDAVAADVPADDEADSQAELIVYAGDGAALAARLARRFADRRVVCIGIDLAQALPGGHVWPSADVSSLQNILESAGAVRRVHFLAGLQLPSAPAGFATVDEDREQFDRAQSHGVFALFKLLKGLGSTGQHPSLTVVGNRTCTVVRDEPMLPWSAACFGLARVYGNEHPGVSVRCVDLDLGSEPSPAQWDQAASYVQSAPAHDGSMAAYRHEVRFEQRLERIELPAAPSKPVWRQQGTYVMLGGAGGIGMALSRHLAEHYQAKIAWIGRSPIDDGKQAAIEEIRALGGQAIYLQADACDATALRRAIEDTVARFGPVNGAVHAALSLNDQSLDGMDLARFRATFDAKSQGSLALAQAVHDQPLDFIAFFSSAVSFLANPGQANYVAGCVFQDAYASHLSRQLGVPVKVFNWGRWGAIGAVASQEFAARLDAQGIYAIDPAQGLETITTILAAPVSQVMPMRASEQVLSRMSVLPGRTGRWVAERTAADLEAIPAQVAGRQTLSPAIDKPSSAELAAGYLHLNDLARGYVHAAVAGLLGQSRWPARATADGLAADLGVASLHRRCFDALLQILRRDKFISADGEHWTRTGAELRPRSLDELKTVCDSLLAAHPWLRPELTLLGQCGPVLKQVLRGELAATSVIFPNLSMELVEPVYSAGPLAIECNHRVGQITTAAVQALCAADPQRTVRVIEIGAGTGGTTSVVLQHLDEVLRQGSARVEYVYTDISPAFLHYGREKYGPGRPFLQFQSLDIEKPLADQGLEPGGHDILIASNVLHATRSLERTLQNVKFLLRQGGMLLLNEVIEAQDFLSITFGLLDGWWLAEDRTRRLADSPLLDPSLWAATLDAEGFDGTSCWRSDAGEVCAQGVLTAVSDGRYLDLAAKAQAVQARRSAEAHASADKPQRTTAQDVLDASAGSAAETLGKTVLDYLSAELSEVLQLRPARMKELGSALGTLFLSELGMDSLTAMDLRNRLQRQLSLDVSVETLLGGARVHAVVDLICEKLLFKRLVATAESAPGDASADMETFTL</sequence>
<dbReference type="InterPro" id="IPR014030">
    <property type="entry name" value="Ketoacyl_synth_N"/>
</dbReference>
<dbReference type="SUPFAM" id="SSF53901">
    <property type="entry name" value="Thiolase-like"/>
    <property type="match status" value="1"/>
</dbReference>
<dbReference type="Pfam" id="PF16197">
    <property type="entry name" value="KAsynt_C_assoc"/>
    <property type="match status" value="1"/>
</dbReference>
<dbReference type="Pfam" id="PF08659">
    <property type="entry name" value="KR"/>
    <property type="match status" value="1"/>
</dbReference>
<dbReference type="SUPFAM" id="SSF53335">
    <property type="entry name" value="S-adenosyl-L-methionine-dependent methyltransferases"/>
    <property type="match status" value="1"/>
</dbReference>
<dbReference type="GO" id="GO:0006633">
    <property type="term" value="P:fatty acid biosynthetic process"/>
    <property type="evidence" value="ECO:0007669"/>
    <property type="project" value="InterPro"/>
</dbReference>
<dbReference type="InterPro" id="IPR014031">
    <property type="entry name" value="Ketoacyl_synth_C"/>
</dbReference>
<dbReference type="SMART" id="SM00822">
    <property type="entry name" value="PKS_KR"/>
    <property type="match status" value="1"/>
</dbReference>
<dbReference type="RefSeq" id="WP_124542206.1">
    <property type="nucleotide sequence ID" value="NZ_QUSW01000006.1"/>
</dbReference>
<evidence type="ECO:0000256" key="1">
    <source>
        <dbReference type="ARBA" id="ARBA00022450"/>
    </source>
</evidence>
<feature type="domain" description="PKS/mFAS DH" evidence="10">
    <location>
        <begin position="914"/>
        <end position="1198"/>
    </location>
</feature>
<dbReference type="InterPro" id="IPR014043">
    <property type="entry name" value="Acyl_transferase_dom"/>
</dbReference>
<evidence type="ECO:0000313" key="12">
    <source>
        <dbReference type="Proteomes" id="UP000267464"/>
    </source>
</evidence>
<dbReference type="InterPro" id="IPR049900">
    <property type="entry name" value="PKS_mFAS_DH"/>
</dbReference>
<dbReference type="PANTHER" id="PTHR43775:SF37">
    <property type="entry name" value="SI:DKEY-61P9.11"/>
    <property type="match status" value="1"/>
</dbReference>
<dbReference type="SMART" id="SM00825">
    <property type="entry name" value="PKS_KS"/>
    <property type="match status" value="1"/>
</dbReference>
<protein>
    <submittedName>
        <fullName evidence="11">SDR family NAD(P)-dependent oxidoreductase</fullName>
    </submittedName>
</protein>
<feature type="region of interest" description="N-terminal hotdog fold" evidence="6">
    <location>
        <begin position="914"/>
        <end position="1044"/>
    </location>
</feature>
<dbReference type="InterPro" id="IPR032821">
    <property type="entry name" value="PKS_assoc"/>
</dbReference>
<keyword evidence="1" id="KW-0596">Phosphopantetheine</keyword>
<evidence type="ECO:0000256" key="6">
    <source>
        <dbReference type="PROSITE-ProRule" id="PRU01363"/>
    </source>
</evidence>
<dbReference type="CDD" id="cd00833">
    <property type="entry name" value="PKS"/>
    <property type="match status" value="1"/>
</dbReference>
<dbReference type="Proteomes" id="UP000267464">
    <property type="component" value="Unassembled WGS sequence"/>
</dbReference>
<dbReference type="InterPro" id="IPR036291">
    <property type="entry name" value="NAD(P)-bd_dom_sf"/>
</dbReference>
<evidence type="ECO:0000256" key="4">
    <source>
        <dbReference type="ARBA" id="ARBA00023268"/>
    </source>
</evidence>
<dbReference type="SUPFAM" id="SSF47336">
    <property type="entry name" value="ACP-like"/>
    <property type="match status" value="1"/>
</dbReference>
<dbReference type="Gene3D" id="3.40.50.720">
    <property type="entry name" value="NAD(P)-binding Rossmann-like Domain"/>
    <property type="match status" value="1"/>
</dbReference>